<dbReference type="PANTHER" id="PTHR45969:SF69">
    <property type="entry name" value="FINGER DOMAIN PROTEIN, PUTATIVE (AFU_ORTHOLOGUE AFUA_3G12190)-RELATED"/>
    <property type="match status" value="1"/>
</dbReference>
<feature type="region of interest" description="Disordered" evidence="5">
    <location>
        <begin position="1"/>
        <end position="24"/>
    </location>
</feature>
<dbReference type="Pfam" id="PF13639">
    <property type="entry name" value="zf-RING_2"/>
    <property type="match status" value="1"/>
</dbReference>
<keyword evidence="2 4" id="KW-0863">Zinc-finger</keyword>
<dbReference type="Proteomes" id="UP001345013">
    <property type="component" value="Unassembled WGS sequence"/>
</dbReference>
<gene>
    <name evidence="7" type="ORF">LTR24_004699</name>
</gene>
<reference evidence="7 8" key="1">
    <citation type="submission" date="2023-08" db="EMBL/GenBank/DDBJ databases">
        <title>Black Yeasts Isolated from many extreme environments.</title>
        <authorList>
            <person name="Coleine C."/>
            <person name="Stajich J.E."/>
            <person name="Selbmann L."/>
        </authorList>
    </citation>
    <scope>NUCLEOTIDE SEQUENCE [LARGE SCALE GENOMIC DNA]</scope>
    <source>
        <strain evidence="7 8">CCFEE 5885</strain>
    </source>
</reference>
<evidence type="ECO:0000256" key="3">
    <source>
        <dbReference type="ARBA" id="ARBA00022833"/>
    </source>
</evidence>
<evidence type="ECO:0000256" key="1">
    <source>
        <dbReference type="ARBA" id="ARBA00022723"/>
    </source>
</evidence>
<feature type="region of interest" description="Disordered" evidence="5">
    <location>
        <begin position="51"/>
        <end position="81"/>
    </location>
</feature>
<evidence type="ECO:0000259" key="6">
    <source>
        <dbReference type="PROSITE" id="PS50089"/>
    </source>
</evidence>
<evidence type="ECO:0000313" key="8">
    <source>
        <dbReference type="Proteomes" id="UP001345013"/>
    </source>
</evidence>
<dbReference type="SUPFAM" id="SSF57850">
    <property type="entry name" value="RING/U-box"/>
    <property type="match status" value="1"/>
</dbReference>
<feature type="domain" description="RING-type" evidence="6">
    <location>
        <begin position="102"/>
        <end position="145"/>
    </location>
</feature>
<feature type="compositionally biased region" description="Polar residues" evidence="5">
    <location>
        <begin position="1"/>
        <end position="12"/>
    </location>
</feature>
<dbReference type="PROSITE" id="PS50089">
    <property type="entry name" value="ZF_RING_2"/>
    <property type="match status" value="1"/>
</dbReference>
<dbReference type="PANTHER" id="PTHR45969">
    <property type="entry name" value="RING ZINC FINGER PROTEIN-RELATED"/>
    <property type="match status" value="1"/>
</dbReference>
<dbReference type="InterPro" id="IPR013083">
    <property type="entry name" value="Znf_RING/FYVE/PHD"/>
</dbReference>
<evidence type="ECO:0000256" key="2">
    <source>
        <dbReference type="ARBA" id="ARBA00022771"/>
    </source>
</evidence>
<feature type="compositionally biased region" description="Low complexity" evidence="5">
    <location>
        <begin position="193"/>
        <end position="202"/>
    </location>
</feature>
<comment type="caution">
    <text evidence="7">The sequence shown here is derived from an EMBL/GenBank/DDBJ whole genome shotgun (WGS) entry which is preliminary data.</text>
</comment>
<proteinExistence type="predicted"/>
<protein>
    <recommendedName>
        <fullName evidence="6">RING-type domain-containing protein</fullName>
    </recommendedName>
</protein>
<organism evidence="7 8">
    <name type="scientific">Lithohypha guttulata</name>
    <dbReference type="NCBI Taxonomy" id="1690604"/>
    <lineage>
        <taxon>Eukaryota</taxon>
        <taxon>Fungi</taxon>
        <taxon>Dikarya</taxon>
        <taxon>Ascomycota</taxon>
        <taxon>Pezizomycotina</taxon>
        <taxon>Eurotiomycetes</taxon>
        <taxon>Chaetothyriomycetidae</taxon>
        <taxon>Chaetothyriales</taxon>
        <taxon>Trichomeriaceae</taxon>
        <taxon>Lithohypha</taxon>
    </lineage>
</organism>
<feature type="region of interest" description="Disordered" evidence="5">
    <location>
        <begin position="148"/>
        <end position="220"/>
    </location>
</feature>
<keyword evidence="1" id="KW-0479">Metal-binding</keyword>
<dbReference type="InterPro" id="IPR001841">
    <property type="entry name" value="Znf_RING"/>
</dbReference>
<evidence type="ECO:0000313" key="7">
    <source>
        <dbReference type="EMBL" id="KAK5093039.1"/>
    </source>
</evidence>
<feature type="compositionally biased region" description="Acidic residues" evidence="5">
    <location>
        <begin position="165"/>
        <end position="180"/>
    </location>
</feature>
<sequence>MATSENSATAIDNFNPGPTIMDNTANVEHLPGAILESQAGPERRVLINTEQTVDPETSPVPGPEAQNRPSTPPQGNLENPHPCLTDLYITYGASSRNNEMECPICQEDIASTDETLTHETCRLSFCRACFETWLEGGNAACPNCRVPLPAKDDESRGPRNYPDYYSDEEFDSENESDTEAESGSYWESDWDSDASGSSSGWETDSDSDDDETDSGEVVGG</sequence>
<evidence type="ECO:0000256" key="5">
    <source>
        <dbReference type="SAM" id="MobiDB-lite"/>
    </source>
</evidence>
<accession>A0ABR0KBI1</accession>
<dbReference type="Gene3D" id="3.30.40.10">
    <property type="entry name" value="Zinc/RING finger domain, C3HC4 (zinc finger)"/>
    <property type="match status" value="1"/>
</dbReference>
<keyword evidence="8" id="KW-1185">Reference proteome</keyword>
<feature type="compositionally biased region" description="Polar residues" evidence="5">
    <location>
        <begin position="67"/>
        <end position="77"/>
    </location>
</feature>
<name>A0ABR0KBI1_9EURO</name>
<dbReference type="EMBL" id="JAVRRG010000049">
    <property type="protein sequence ID" value="KAK5093039.1"/>
    <property type="molecule type" value="Genomic_DNA"/>
</dbReference>
<keyword evidence="3" id="KW-0862">Zinc</keyword>
<evidence type="ECO:0000256" key="4">
    <source>
        <dbReference type="PROSITE-ProRule" id="PRU00175"/>
    </source>
</evidence>
<feature type="compositionally biased region" description="Acidic residues" evidence="5">
    <location>
        <begin position="203"/>
        <end position="214"/>
    </location>
</feature>